<dbReference type="Proteomes" id="UP001165267">
    <property type="component" value="Unassembled WGS sequence"/>
</dbReference>
<proteinExistence type="predicted"/>
<comment type="caution">
    <text evidence="2">The sequence shown here is derived from an EMBL/GenBank/DDBJ whole genome shotgun (WGS) entry which is preliminary data.</text>
</comment>
<reference evidence="2" key="1">
    <citation type="submission" date="2022-07" db="EMBL/GenBank/DDBJ databases">
        <authorList>
            <person name="Xamxidin M."/>
        </authorList>
    </citation>
    <scope>NUCLEOTIDE SEQUENCE</scope>
    <source>
        <strain evidence="2">YS8-69</strain>
    </source>
</reference>
<dbReference type="RefSeq" id="WP_257512514.1">
    <property type="nucleotide sequence ID" value="NZ_JANKHG010000018.1"/>
</dbReference>
<dbReference type="PANTHER" id="PTHR40943:SF1">
    <property type="entry name" value="CYTOPLASMIC PROTEIN"/>
    <property type="match status" value="1"/>
</dbReference>
<dbReference type="InterPro" id="IPR008579">
    <property type="entry name" value="UGlyAH_Cupin_dom"/>
</dbReference>
<dbReference type="PANTHER" id="PTHR40943">
    <property type="entry name" value="CYTOPLASMIC PROTEIN-RELATED"/>
    <property type="match status" value="1"/>
</dbReference>
<dbReference type="InterPro" id="IPR011051">
    <property type="entry name" value="RmlC_Cupin_sf"/>
</dbReference>
<dbReference type="SUPFAM" id="SSF51182">
    <property type="entry name" value="RmlC-like cupins"/>
    <property type="match status" value="1"/>
</dbReference>
<sequence length="121" mass="13560">MIKKLTAFAKCNTPLEHDHPRPDRLEKGNPLRTTWNHYEQNGVSAGMWTCETGAWRIAFAPGKDEFFHVLEGRVQITNADGQAEQFGPGDAGVIPAEFTGVFEVLEPVRKHYVIVDRAVVQ</sequence>
<dbReference type="InterPro" id="IPR014710">
    <property type="entry name" value="RmlC-like_jellyroll"/>
</dbReference>
<name>A0ABT1XJ37_9BURK</name>
<dbReference type="Gene3D" id="2.60.120.10">
    <property type="entry name" value="Jelly Rolls"/>
    <property type="match status" value="1"/>
</dbReference>
<protein>
    <submittedName>
        <fullName evidence="2">Cupin domain-containing protein</fullName>
    </submittedName>
</protein>
<dbReference type="EMBL" id="JANKHG010000018">
    <property type="protein sequence ID" value="MCR2747293.1"/>
    <property type="molecule type" value="Genomic_DNA"/>
</dbReference>
<gene>
    <name evidence="2" type="ORF">NSP04_11590</name>
</gene>
<evidence type="ECO:0000259" key="1">
    <source>
        <dbReference type="Pfam" id="PF05899"/>
    </source>
</evidence>
<evidence type="ECO:0000313" key="3">
    <source>
        <dbReference type="Proteomes" id="UP001165267"/>
    </source>
</evidence>
<evidence type="ECO:0000313" key="2">
    <source>
        <dbReference type="EMBL" id="MCR2747293.1"/>
    </source>
</evidence>
<organism evidence="2 3">
    <name type="scientific">Limnobacter parvus</name>
    <dbReference type="NCBI Taxonomy" id="2939690"/>
    <lineage>
        <taxon>Bacteria</taxon>
        <taxon>Pseudomonadati</taxon>
        <taxon>Pseudomonadota</taxon>
        <taxon>Betaproteobacteria</taxon>
        <taxon>Burkholderiales</taxon>
        <taxon>Burkholderiaceae</taxon>
        <taxon>Limnobacter</taxon>
    </lineage>
</organism>
<keyword evidence="3" id="KW-1185">Reference proteome</keyword>
<feature type="domain" description="(S)-ureidoglycine aminohydrolase cupin" evidence="1">
    <location>
        <begin position="42"/>
        <end position="112"/>
    </location>
</feature>
<dbReference type="Pfam" id="PF05899">
    <property type="entry name" value="Cupin_3"/>
    <property type="match status" value="1"/>
</dbReference>
<dbReference type="CDD" id="cd02227">
    <property type="entry name" value="cupin_TM1112-like"/>
    <property type="match status" value="1"/>
</dbReference>
<accession>A0ABT1XJ37</accession>